<evidence type="ECO:0000313" key="7">
    <source>
        <dbReference type="Proteomes" id="UP000807825"/>
    </source>
</evidence>
<dbReference type="Proteomes" id="UP000807825">
    <property type="component" value="Unassembled WGS sequence"/>
</dbReference>
<keyword evidence="4" id="KW-0472">Membrane</keyword>
<keyword evidence="3" id="KW-0833">Ubl conjugation pathway</keyword>
<dbReference type="SMART" id="SM00710">
    <property type="entry name" value="PbH1"/>
    <property type="match status" value="7"/>
</dbReference>
<dbReference type="SUPFAM" id="SSF51126">
    <property type="entry name" value="Pectin lyase-like"/>
    <property type="match status" value="1"/>
</dbReference>
<dbReference type="Pfam" id="PF05048">
    <property type="entry name" value="NosD"/>
    <property type="match status" value="2"/>
</dbReference>
<comment type="pathway">
    <text evidence="1">Protein modification; protein ubiquitination.</text>
</comment>
<feature type="domain" description="Carbohydrate-binding/sugar hydrolysis" evidence="5">
    <location>
        <begin position="56"/>
        <end position="204"/>
    </location>
</feature>
<evidence type="ECO:0000313" key="6">
    <source>
        <dbReference type="EMBL" id="MBI5250181.1"/>
    </source>
</evidence>
<evidence type="ECO:0000256" key="1">
    <source>
        <dbReference type="ARBA" id="ARBA00004906"/>
    </source>
</evidence>
<dbReference type="InterPro" id="IPR051550">
    <property type="entry name" value="SCF-Subunits/Alg-Epimerases"/>
</dbReference>
<proteinExistence type="predicted"/>
<accession>A0A9D6V572</accession>
<name>A0A9D6V572_9BACT</name>
<dbReference type="AlphaFoldDB" id="A0A9D6V572"/>
<dbReference type="InterPro" id="IPR012334">
    <property type="entry name" value="Pectin_lyas_fold"/>
</dbReference>
<evidence type="ECO:0000256" key="4">
    <source>
        <dbReference type="SAM" id="Phobius"/>
    </source>
</evidence>
<keyword evidence="2" id="KW-0677">Repeat</keyword>
<evidence type="ECO:0000256" key="3">
    <source>
        <dbReference type="ARBA" id="ARBA00022786"/>
    </source>
</evidence>
<dbReference type="SMART" id="SM00722">
    <property type="entry name" value="CASH"/>
    <property type="match status" value="2"/>
</dbReference>
<feature type="transmembrane region" description="Helical" evidence="4">
    <location>
        <begin position="457"/>
        <end position="474"/>
    </location>
</feature>
<dbReference type="Gene3D" id="2.160.20.10">
    <property type="entry name" value="Single-stranded right-handed beta-helix, Pectin lyase-like"/>
    <property type="match status" value="1"/>
</dbReference>
<dbReference type="PANTHER" id="PTHR22990">
    <property type="entry name" value="F-BOX ONLY PROTEIN"/>
    <property type="match status" value="1"/>
</dbReference>
<dbReference type="InterPro" id="IPR026464">
    <property type="entry name" value="NosD_copper_fam"/>
</dbReference>
<dbReference type="PANTHER" id="PTHR22990:SF15">
    <property type="entry name" value="F-BOX ONLY PROTEIN 10"/>
    <property type="match status" value="1"/>
</dbReference>
<protein>
    <submittedName>
        <fullName evidence="6">Nitrous oxide reductase family maturation protein NosD</fullName>
    </submittedName>
</protein>
<dbReference type="InterPro" id="IPR022441">
    <property type="entry name" value="Para_beta_helix_rpt-2"/>
</dbReference>
<dbReference type="NCBIfam" id="TIGR04247">
    <property type="entry name" value="NosD_copper_fam"/>
    <property type="match status" value="1"/>
</dbReference>
<keyword evidence="4" id="KW-0812">Transmembrane</keyword>
<comment type="caution">
    <text evidence="6">The sequence shown here is derived from an EMBL/GenBank/DDBJ whole genome shotgun (WGS) entry which is preliminary data.</text>
</comment>
<organism evidence="6 7">
    <name type="scientific">Desulfomonile tiedjei</name>
    <dbReference type="NCBI Taxonomy" id="2358"/>
    <lineage>
        <taxon>Bacteria</taxon>
        <taxon>Pseudomonadati</taxon>
        <taxon>Thermodesulfobacteriota</taxon>
        <taxon>Desulfomonilia</taxon>
        <taxon>Desulfomonilales</taxon>
        <taxon>Desulfomonilaceae</taxon>
        <taxon>Desulfomonile</taxon>
    </lineage>
</organism>
<reference evidence="6" key="1">
    <citation type="submission" date="2020-07" db="EMBL/GenBank/DDBJ databases">
        <title>Huge and variable diversity of episymbiotic CPR bacteria and DPANN archaea in groundwater ecosystems.</title>
        <authorList>
            <person name="He C.Y."/>
            <person name="Keren R."/>
            <person name="Whittaker M."/>
            <person name="Farag I.F."/>
            <person name="Doudna J."/>
            <person name="Cate J.H.D."/>
            <person name="Banfield J.F."/>
        </authorList>
    </citation>
    <scope>NUCLEOTIDE SEQUENCE</scope>
    <source>
        <strain evidence="6">NC_groundwater_1664_Pr3_B-0.1um_52_9</strain>
    </source>
</reference>
<dbReference type="InterPro" id="IPR006633">
    <property type="entry name" value="Carb-bd_sugar_hydrolysis-dom"/>
</dbReference>
<feature type="domain" description="Carbohydrate-binding/sugar hydrolysis" evidence="5">
    <location>
        <begin position="210"/>
        <end position="347"/>
    </location>
</feature>
<dbReference type="EMBL" id="JACRDE010000314">
    <property type="protein sequence ID" value="MBI5250181.1"/>
    <property type="molecule type" value="Genomic_DNA"/>
</dbReference>
<evidence type="ECO:0000256" key="2">
    <source>
        <dbReference type="ARBA" id="ARBA00022737"/>
    </source>
</evidence>
<dbReference type="InterPro" id="IPR011050">
    <property type="entry name" value="Pectin_lyase_fold/virulence"/>
</dbReference>
<gene>
    <name evidence="6" type="primary">nosD</name>
    <name evidence="6" type="ORF">HY912_11865</name>
</gene>
<dbReference type="InterPro" id="IPR007742">
    <property type="entry name" value="NosD_dom"/>
</dbReference>
<keyword evidence="4" id="KW-1133">Transmembrane helix</keyword>
<evidence type="ECO:0000259" key="5">
    <source>
        <dbReference type="SMART" id="SM00722"/>
    </source>
</evidence>
<dbReference type="NCBIfam" id="TIGR03804">
    <property type="entry name" value="para_beta_helix"/>
    <property type="match status" value="2"/>
</dbReference>
<dbReference type="InterPro" id="IPR006626">
    <property type="entry name" value="PbH1"/>
</dbReference>
<sequence>MPGGCHNSRAARWFIPVAATVIVALAVPELQAAVITVGKPAEAKNVSSVQEALDKASPGDTIRVCSGEYHGNVHIKTNNIVVEGIDRPTIQGETSGSAVTLEADNVTLKGFLIRGGGRDLLKDDAGIKFVKAKECLVTENRLEDNLYGMYLSQAEKCVITNNVIRGRKHEFEENRGNGIHTWDSPFNRIEHNDIADARDGIYISFSHNCTIDSNKVHGTRYGLHYMYSNDNSFSYNTLIDNVAGAAVMYAKRMKFSGNVFAHNRGFRAYGVLWQDVRHSDCFDNLIFDNTIGLHFDQAGMCNVYKNLVISNDVASIILENSESNTIFENNFINNLSLLRLRGGTQSGRNNLFYKDGKGNYWSDYRGYDLDGDGVGDQSYKLEGIFDALEADIPELRLFLFSPLTAALELAERAFPIIEVTITAEDKFPLMKPVKIAGPPSETAAKSRVVVTEGSERVFLGLFSLALLGIGLLTVRKGLAFR</sequence>